<gene>
    <name evidence="1" type="ORF">DI536_26430</name>
</gene>
<evidence type="ECO:0000313" key="2">
    <source>
        <dbReference type="Proteomes" id="UP000249061"/>
    </source>
</evidence>
<organism evidence="1 2">
    <name type="scientific">Archangium gephyra</name>
    <dbReference type="NCBI Taxonomy" id="48"/>
    <lineage>
        <taxon>Bacteria</taxon>
        <taxon>Pseudomonadati</taxon>
        <taxon>Myxococcota</taxon>
        <taxon>Myxococcia</taxon>
        <taxon>Myxococcales</taxon>
        <taxon>Cystobacterineae</taxon>
        <taxon>Archangiaceae</taxon>
        <taxon>Archangium</taxon>
    </lineage>
</organism>
<accession>A0A2W5SX03</accession>
<proteinExistence type="predicted"/>
<dbReference type="Proteomes" id="UP000249061">
    <property type="component" value="Unassembled WGS sequence"/>
</dbReference>
<name>A0A2W5SX03_9BACT</name>
<dbReference type="EMBL" id="QFQP01000028">
    <property type="protein sequence ID" value="PZR07899.1"/>
    <property type="molecule type" value="Genomic_DNA"/>
</dbReference>
<evidence type="ECO:0000313" key="1">
    <source>
        <dbReference type="EMBL" id="PZR07899.1"/>
    </source>
</evidence>
<dbReference type="AlphaFoldDB" id="A0A2W5SX03"/>
<evidence type="ECO:0008006" key="3">
    <source>
        <dbReference type="Google" id="ProtNLM"/>
    </source>
</evidence>
<reference evidence="1 2" key="1">
    <citation type="submission" date="2017-08" db="EMBL/GenBank/DDBJ databases">
        <title>Infants hospitalized years apart are colonized by the same room-sourced microbial strains.</title>
        <authorList>
            <person name="Brooks B."/>
            <person name="Olm M.R."/>
            <person name="Firek B.A."/>
            <person name="Baker R."/>
            <person name="Thomas B.C."/>
            <person name="Morowitz M.J."/>
            <person name="Banfield J.F."/>
        </authorList>
    </citation>
    <scope>NUCLEOTIDE SEQUENCE [LARGE SCALE GENOMIC DNA]</scope>
    <source>
        <strain evidence="1">S2_003_000_R2_14</strain>
    </source>
</reference>
<dbReference type="InterPro" id="IPR011447">
    <property type="entry name" value="DUF1552"/>
</dbReference>
<dbReference type="PROSITE" id="PS51318">
    <property type="entry name" value="TAT"/>
    <property type="match status" value="1"/>
</dbReference>
<dbReference type="InterPro" id="IPR006311">
    <property type="entry name" value="TAT_signal"/>
</dbReference>
<protein>
    <recommendedName>
        <fullName evidence="3">DUF1552 domain-containing protein</fullName>
    </recommendedName>
</protein>
<sequence>MKFSRRQVLRGAGGIAVGLPFLEALAPKRAVAQAMPKKRFIGIYHPNGVFTPQWFPTAGASETDFSLSPIHQALAPFKSKCLFTSGIDMQVAVTGPGEQHQRGVGAMLTGAKLDMGTFVGNDGSRAGYALGPSIDQTLVGLIGQGTVVPSLQLGVHALLPNVAGVVSYRGSNQPLLPQNDPRLTFRTLFQDVSTPPTELDKLRARRRSVLDTVQSQLASLKKQVSSSDQARLDQHLTLVRELETRLTALPPGTCGTPTEPGQIEYQREAQFGVVTQLQMDLLALAIRCDLTRVATVMFSDAMNHITLPHLNINSDVHNLTHYSDGDPTRAQVGVRDTWQTGVFANLLQALDDITDVDGSKALDNTLVFWGSDVSRGNVHAHDDMPFVLAGGGAGFRMGRFVKWSHAFHNDLLVSIVNGFGGSLNTYGAQEFCRGPLSNLT</sequence>
<dbReference type="Pfam" id="PF07586">
    <property type="entry name" value="HXXSHH"/>
    <property type="match status" value="1"/>
</dbReference>
<comment type="caution">
    <text evidence="1">The sequence shown here is derived from an EMBL/GenBank/DDBJ whole genome shotgun (WGS) entry which is preliminary data.</text>
</comment>